<organism evidence="1 2">
    <name type="scientific">Sorangium cellulosum</name>
    <name type="common">Polyangium cellulosum</name>
    <dbReference type="NCBI Taxonomy" id="56"/>
    <lineage>
        <taxon>Bacteria</taxon>
        <taxon>Pseudomonadati</taxon>
        <taxon>Myxococcota</taxon>
        <taxon>Polyangia</taxon>
        <taxon>Polyangiales</taxon>
        <taxon>Polyangiaceae</taxon>
        <taxon>Sorangium</taxon>
    </lineage>
</organism>
<reference evidence="1 2" key="1">
    <citation type="submission" date="2015-09" db="EMBL/GenBank/DDBJ databases">
        <title>Sorangium comparison.</title>
        <authorList>
            <person name="Zaburannyi N."/>
            <person name="Bunk B."/>
            <person name="Overmann J."/>
            <person name="Mueller R."/>
        </authorList>
    </citation>
    <scope>NUCLEOTIDE SEQUENCE [LARGE SCALE GENOMIC DNA]</scope>
    <source>
        <strain evidence="1 2">So ce26</strain>
    </source>
</reference>
<dbReference type="OrthoDB" id="5498089at2"/>
<sequence length="332" mass="37233">MGQYDIALRHIALRCGGELAQGLRFSFPVESVSWVETQLTALERRIDRVLELRGGGERRLVQLEFIVAPGKDLALRMFEYVVLLVLSLRAAADAGRGGDAIPPVESVAVLLSGRAAPWPLEGQFRTNWPESARFCGQRFRIEAVYQRTVAELMARPGVFWLVFTPLAFDATEGSIRQVVEELRRREPRDEQRAELYAVMQVLAELAPWGHTWREEIRMRVQELDEQSILASETLREVFEQGIEKGIEQGIEKGIERGIEKGIEQGIEKGRRQGIEAMLRGVLARRLRRELSAAEQAAVANRASSLHDPQAAAAVFDLDTEALLAWLLGPDAE</sequence>
<evidence type="ECO:0000313" key="2">
    <source>
        <dbReference type="Proteomes" id="UP000238348"/>
    </source>
</evidence>
<dbReference type="EMBL" id="CP012673">
    <property type="protein sequence ID" value="AUX41103.1"/>
    <property type="molecule type" value="Genomic_DNA"/>
</dbReference>
<gene>
    <name evidence="1" type="ORF">SOCE26_025080</name>
</gene>
<accession>A0A2L0EP62</accession>
<proteinExistence type="predicted"/>
<evidence type="ECO:0008006" key="3">
    <source>
        <dbReference type="Google" id="ProtNLM"/>
    </source>
</evidence>
<dbReference type="Proteomes" id="UP000238348">
    <property type="component" value="Chromosome"/>
</dbReference>
<evidence type="ECO:0000313" key="1">
    <source>
        <dbReference type="EMBL" id="AUX41103.1"/>
    </source>
</evidence>
<name>A0A2L0EP62_SORCE</name>
<dbReference type="RefSeq" id="WP_104978946.1">
    <property type="nucleotide sequence ID" value="NZ_CP012673.1"/>
</dbReference>
<protein>
    <recommendedName>
        <fullName evidence="3">DUF4351 domain-containing protein</fullName>
    </recommendedName>
</protein>
<dbReference type="AlphaFoldDB" id="A0A2L0EP62"/>